<reference evidence="5" key="2">
    <citation type="submission" date="2020-10" db="EMBL/GenBank/DDBJ databases">
        <authorList>
            <person name="Scholz U."/>
            <person name="Mascher M."/>
            <person name="Fiebig A."/>
        </authorList>
    </citation>
    <scope>NUCLEOTIDE SEQUENCE [LARGE SCALE GENOMIC DNA]</scope>
    <source>
        <strain evidence="5">cv. Morex</strain>
    </source>
</reference>
<dbReference type="SUPFAM" id="SSF48452">
    <property type="entry name" value="TPR-like"/>
    <property type="match status" value="1"/>
</dbReference>
<dbReference type="InterPro" id="IPR011990">
    <property type="entry name" value="TPR-like_helical_dom_sf"/>
</dbReference>
<reference evidence="6" key="1">
    <citation type="journal article" date="2012" name="Nature">
        <title>A physical, genetic and functional sequence assembly of the barley genome.</title>
        <authorList>
            <consortium name="The International Barley Genome Sequencing Consortium"/>
            <person name="Mayer K.F."/>
            <person name="Waugh R."/>
            <person name="Brown J.W."/>
            <person name="Schulman A."/>
            <person name="Langridge P."/>
            <person name="Platzer M."/>
            <person name="Fincher G.B."/>
            <person name="Muehlbauer G.J."/>
            <person name="Sato K."/>
            <person name="Close T.J."/>
            <person name="Wise R.P."/>
            <person name="Stein N."/>
        </authorList>
    </citation>
    <scope>NUCLEOTIDE SEQUENCE [LARGE SCALE GENOMIC DNA]</scope>
    <source>
        <strain evidence="6">cv. Morex</strain>
    </source>
</reference>
<keyword evidence="3" id="KW-0809">Transit peptide</keyword>
<dbReference type="RefSeq" id="XP_044966677.1">
    <property type="nucleotide sequence ID" value="XM_045110742.1"/>
</dbReference>
<evidence type="ECO:0000256" key="4">
    <source>
        <dbReference type="SAM" id="MobiDB-lite"/>
    </source>
</evidence>
<dbReference type="GO" id="GO:0005737">
    <property type="term" value="C:cytoplasm"/>
    <property type="evidence" value="ECO:0000318"/>
    <property type="project" value="GO_Central"/>
</dbReference>
<dbReference type="InterPro" id="IPR002885">
    <property type="entry name" value="PPR_rpt"/>
</dbReference>
<evidence type="ECO:0000256" key="3">
    <source>
        <dbReference type="ARBA" id="ARBA00022946"/>
    </source>
</evidence>
<dbReference type="Gramene" id="HORVU.MOREX.r3.1HG0027380.1">
    <property type="protein sequence ID" value="HORVU.MOREX.r3.1HG0027380.1.CDS1"/>
    <property type="gene ID" value="HORVU.MOREX.r3.1HG0027380"/>
</dbReference>
<dbReference type="PANTHER" id="PTHR47938">
    <property type="entry name" value="RESPIRATORY COMPLEX I CHAPERONE (CIA84), PUTATIVE (AFU_ORTHOLOGUE AFUA_2G06020)-RELATED"/>
    <property type="match status" value="1"/>
</dbReference>
<evidence type="ECO:0000256" key="2">
    <source>
        <dbReference type="ARBA" id="ARBA00022737"/>
    </source>
</evidence>
<keyword evidence="2" id="KW-0677">Repeat</keyword>
<dbReference type="AlphaFoldDB" id="M0ZDF5"/>
<dbReference type="NCBIfam" id="TIGR00756">
    <property type="entry name" value="PPR"/>
    <property type="match status" value="6"/>
</dbReference>
<evidence type="ECO:0000313" key="6">
    <source>
        <dbReference type="Proteomes" id="UP000011116"/>
    </source>
</evidence>
<feature type="region of interest" description="Disordered" evidence="4">
    <location>
        <begin position="15"/>
        <end position="51"/>
    </location>
</feature>
<name>M0ZDF5_HORVV</name>
<dbReference type="EnsemblPlants" id="HORVU.MOREX.r3.1HG0027380.1">
    <property type="protein sequence ID" value="HORVU.MOREX.r3.1HG0027380.1.CDS1"/>
    <property type="gene ID" value="HORVU.MOREX.r3.1HG0027380"/>
</dbReference>
<proteinExistence type="inferred from homology"/>
<keyword evidence="6" id="KW-1185">Reference proteome</keyword>
<dbReference type="Proteomes" id="UP000011116">
    <property type="component" value="Chromosome 1H"/>
</dbReference>
<dbReference type="Gramene" id="HORVU.MOREX.r2.1HG0021590.1">
    <property type="protein sequence ID" value="HORVU.MOREX.r2.1HG0021590.1.CDS.1"/>
    <property type="gene ID" value="HORVU.MOREX.r2.1HG0021590"/>
</dbReference>
<dbReference type="Gene3D" id="1.25.40.10">
    <property type="entry name" value="Tetratricopeptide repeat domain"/>
    <property type="match status" value="5"/>
</dbReference>
<protein>
    <submittedName>
        <fullName evidence="5">Uncharacterized protein</fullName>
    </submittedName>
</protein>
<dbReference type="Pfam" id="PF12854">
    <property type="entry name" value="PPR_1"/>
    <property type="match status" value="1"/>
</dbReference>
<dbReference type="PANTHER" id="PTHR47938:SF21">
    <property type="entry name" value="OS02G0827900 PROTEIN"/>
    <property type="match status" value="1"/>
</dbReference>
<dbReference type="GO" id="GO:0006397">
    <property type="term" value="P:mRNA processing"/>
    <property type="evidence" value="ECO:0000318"/>
    <property type="project" value="GO_Central"/>
</dbReference>
<dbReference type="ExpressionAtlas" id="M0ZDF5">
    <property type="expression patterns" value="baseline"/>
</dbReference>
<reference evidence="5" key="3">
    <citation type="submission" date="2022-01" db="UniProtKB">
        <authorList>
            <consortium name="EnsemblPlants"/>
        </authorList>
    </citation>
    <scope>IDENTIFICATION</scope>
    <source>
        <strain evidence="5">subsp. vulgare</strain>
    </source>
</reference>
<dbReference type="GeneID" id="123426842"/>
<feature type="compositionally biased region" description="Pro residues" evidence="4">
    <location>
        <begin position="29"/>
        <end position="44"/>
    </location>
</feature>
<organism evidence="5 6">
    <name type="scientific">Hordeum vulgare subsp. vulgare</name>
    <name type="common">Domesticated barley</name>
    <dbReference type="NCBI Taxonomy" id="112509"/>
    <lineage>
        <taxon>Eukaryota</taxon>
        <taxon>Viridiplantae</taxon>
        <taxon>Streptophyta</taxon>
        <taxon>Embryophyta</taxon>
        <taxon>Tracheophyta</taxon>
        <taxon>Spermatophyta</taxon>
        <taxon>Magnoliopsida</taxon>
        <taxon>Liliopsida</taxon>
        <taxon>Poales</taxon>
        <taxon>Poaceae</taxon>
        <taxon>BOP clade</taxon>
        <taxon>Pooideae</taxon>
        <taxon>Triticodae</taxon>
        <taxon>Triticeae</taxon>
        <taxon>Hordeinae</taxon>
        <taxon>Hordeum</taxon>
    </lineage>
</organism>
<evidence type="ECO:0000313" key="5">
    <source>
        <dbReference type="EnsemblPlants" id="HORVU.MOREX.r3.1HG0027380.1.CDS1"/>
    </source>
</evidence>
<sequence length="562" mass="62909">MASSASVAALVSLPFPTCPSSDDSDDAKPLPPPPTSGQTFPPPQQHQQRPQWWQLERDCNVAMKALARAGEVDQVLALFTELRASRAGSDGASPPNVLCYNTLVNALAEAGRVEEAHHAFDEMLAAGVAPNASSLNILVKLHSWRSARFDLAYKVIIRLQELGVEADVGTYSTLVTGLCRVGRVEEAWGVLEWMLEVGCRPMVQTYTPIVHGYCHEGRVDEAKELMSTMVNAGCPPNVVTYNVLIRALCDAARFDEVRQVLTDSRTKDWKPTTVTYNTFMNGLCKKGMAKEALEQLDVMLGEGLDPTDFTFSILLNCLCHDSRIPDAICLLERSTSLKCYAGVVAYNTVMSRLCEMGHWMGVLKLLTDMIKRGVMPSTRTFNIVIRSLCFGRKFSIAKSLASNQGFAANVVTYNTLIYFVFYYHRKLSEVKHLIFDMLAERIAPDEVTYTIIVDGFCRDGFFDTATGYFLESLKIGLSRDLFAVLTNRLAHNGKIWETIHIFKGMEEKGFLPDNSIFDLTIRTFCRAGYCNEREMFKLNFILDTMWESSEVNPFVYRKEGNN</sequence>
<evidence type="ECO:0000256" key="1">
    <source>
        <dbReference type="ARBA" id="ARBA00007626"/>
    </source>
</evidence>
<dbReference type="Pfam" id="PF01535">
    <property type="entry name" value="PPR"/>
    <property type="match status" value="1"/>
</dbReference>
<dbReference type="eggNOG" id="KOG4197">
    <property type="taxonomic scope" value="Eukaryota"/>
</dbReference>
<dbReference type="PROSITE" id="PS51375">
    <property type="entry name" value="PPR"/>
    <property type="match status" value="7"/>
</dbReference>
<comment type="similarity">
    <text evidence="1">Belongs to the PPR family. P subfamily.</text>
</comment>
<accession>M0ZDF5</accession>
<gene>
    <name evidence="5" type="primary">LOC123426842</name>
</gene>
<dbReference type="SMR" id="M0ZDF5"/>
<dbReference type="OrthoDB" id="185373at2759"/>
<dbReference type="GO" id="GO:0003729">
    <property type="term" value="F:mRNA binding"/>
    <property type="evidence" value="ECO:0000318"/>
    <property type="project" value="GO_Central"/>
</dbReference>
<dbReference type="RefSeq" id="XP_044966687.1">
    <property type="nucleotide sequence ID" value="XM_045110752.1"/>
</dbReference>
<dbReference type="Pfam" id="PF13041">
    <property type="entry name" value="PPR_2"/>
    <property type="match status" value="5"/>
</dbReference>
<dbReference type="KEGG" id="hvg:123426842"/>